<feature type="transmembrane region" description="Helical" evidence="1">
    <location>
        <begin position="250"/>
        <end position="272"/>
    </location>
</feature>
<protein>
    <recommendedName>
        <fullName evidence="2">DUF6594 domain-containing protein</fullName>
    </recommendedName>
</protein>
<dbReference type="Proteomes" id="UP001396898">
    <property type="component" value="Unassembled WGS sequence"/>
</dbReference>
<dbReference type="Pfam" id="PF20237">
    <property type="entry name" value="DUF6594"/>
    <property type="match status" value="1"/>
</dbReference>
<reference evidence="3 4" key="1">
    <citation type="submission" date="2023-01" db="EMBL/GenBank/DDBJ databases">
        <title>Analysis of 21 Apiospora genomes using comparative genomics revels a genus with tremendous synthesis potential of carbohydrate active enzymes and secondary metabolites.</title>
        <authorList>
            <person name="Sorensen T."/>
        </authorList>
    </citation>
    <scope>NUCLEOTIDE SEQUENCE [LARGE SCALE GENOMIC DNA]</scope>
    <source>
        <strain evidence="3 4">CBS 20057</strain>
    </source>
</reference>
<feature type="transmembrane region" description="Helical" evidence="1">
    <location>
        <begin position="308"/>
        <end position="328"/>
    </location>
</feature>
<keyword evidence="4" id="KW-1185">Reference proteome</keyword>
<gene>
    <name evidence="3" type="ORF">PG991_007507</name>
</gene>
<dbReference type="InterPro" id="IPR046529">
    <property type="entry name" value="DUF6594"/>
</dbReference>
<feature type="transmembrane region" description="Helical" evidence="1">
    <location>
        <begin position="278"/>
        <end position="296"/>
    </location>
</feature>
<name>A0ABR1RTU3_9PEZI</name>
<dbReference type="EMBL" id="JAQQWI010000010">
    <property type="protein sequence ID" value="KAK8018317.1"/>
    <property type="molecule type" value="Genomic_DNA"/>
</dbReference>
<accession>A0ABR1RTU3</accession>
<evidence type="ECO:0000313" key="4">
    <source>
        <dbReference type="Proteomes" id="UP001396898"/>
    </source>
</evidence>
<organism evidence="3 4">
    <name type="scientific">Apiospora marii</name>
    <dbReference type="NCBI Taxonomy" id="335849"/>
    <lineage>
        <taxon>Eukaryota</taxon>
        <taxon>Fungi</taxon>
        <taxon>Dikarya</taxon>
        <taxon>Ascomycota</taxon>
        <taxon>Pezizomycotina</taxon>
        <taxon>Sordariomycetes</taxon>
        <taxon>Xylariomycetidae</taxon>
        <taxon>Amphisphaeriales</taxon>
        <taxon>Apiosporaceae</taxon>
        <taxon>Apiospora</taxon>
    </lineage>
</organism>
<evidence type="ECO:0000256" key="1">
    <source>
        <dbReference type="SAM" id="Phobius"/>
    </source>
</evidence>
<keyword evidence="1" id="KW-0812">Transmembrane</keyword>
<evidence type="ECO:0000259" key="2">
    <source>
        <dbReference type="Pfam" id="PF20237"/>
    </source>
</evidence>
<comment type="caution">
    <text evidence="3">The sequence shown here is derived from an EMBL/GenBank/DDBJ whole genome shotgun (WGS) entry which is preliminary data.</text>
</comment>
<dbReference type="PANTHER" id="PTHR34502">
    <property type="entry name" value="DUF6594 DOMAIN-CONTAINING PROTEIN-RELATED"/>
    <property type="match status" value="1"/>
</dbReference>
<evidence type="ECO:0000313" key="3">
    <source>
        <dbReference type="EMBL" id="KAK8018317.1"/>
    </source>
</evidence>
<keyword evidence="1" id="KW-1133">Transmembrane helix</keyword>
<dbReference type="PANTHER" id="PTHR34502:SF4">
    <property type="entry name" value="DUF6594 DOMAIN-CONTAINING PROTEIN"/>
    <property type="match status" value="1"/>
</dbReference>
<proteinExistence type="predicted"/>
<feature type="domain" description="DUF6594" evidence="2">
    <location>
        <begin position="20"/>
        <end position="320"/>
    </location>
</feature>
<keyword evidence="1" id="KW-0472">Membrane</keyword>
<sequence>MSLGQKKSASQYHYVPGFGDLADFIASDHDHSAAVYRRFDRLAARDLLYYQSELSRLQARQDALDIEDRKELDQHAASWRDVSRGACDWESLRESRNKTPQSDVERRNRERMDLAMEIRKTLKEYREALIQESTLLSYDHPSTQTMKAVGNYLHGPVDDPTHPHATHPTLTGVSSELYPRDMSESHIQTSDYVTLRPRDGAELLTCFLKRYCSRWFRIERPPLLVQYGGDTISHFPRNEIRHYSEQRIRLVASFITTLTAAMLLIAPIYTLYHTASSSPALTLGLIVLFTFVFSGAIKLMTQARRAEIFGACAAYAAVLVVFVSGDFVGDSQGT</sequence>